<evidence type="ECO:0000313" key="2">
    <source>
        <dbReference type="Proteomes" id="UP000005824"/>
    </source>
</evidence>
<gene>
    <name evidence="1" type="ORF">CfE428DRAFT_6384</name>
</gene>
<dbReference type="InParanoid" id="B4DBU3"/>
<protein>
    <submittedName>
        <fullName evidence="1">Uncharacterized protein</fullName>
    </submittedName>
</protein>
<proteinExistence type="predicted"/>
<keyword evidence="2" id="KW-1185">Reference proteome</keyword>
<dbReference type="AlphaFoldDB" id="B4DBU3"/>
<dbReference type="EMBL" id="ABVL01000040">
    <property type="protein sequence ID" value="EDY16122.1"/>
    <property type="molecule type" value="Genomic_DNA"/>
</dbReference>
<accession>B4DBU3</accession>
<evidence type="ECO:0000313" key="1">
    <source>
        <dbReference type="EMBL" id="EDY16122.1"/>
    </source>
</evidence>
<name>B4DBU3_9BACT</name>
<comment type="caution">
    <text evidence="1">The sequence shown here is derived from an EMBL/GenBank/DDBJ whole genome shotgun (WGS) entry which is preliminary data.</text>
</comment>
<organism evidence="1 2">
    <name type="scientific">Chthoniobacter flavus Ellin428</name>
    <dbReference type="NCBI Taxonomy" id="497964"/>
    <lineage>
        <taxon>Bacteria</taxon>
        <taxon>Pseudomonadati</taxon>
        <taxon>Verrucomicrobiota</taxon>
        <taxon>Spartobacteria</taxon>
        <taxon>Chthoniobacterales</taxon>
        <taxon>Chthoniobacteraceae</taxon>
        <taxon>Chthoniobacter</taxon>
    </lineage>
</organism>
<dbReference type="Proteomes" id="UP000005824">
    <property type="component" value="Unassembled WGS sequence"/>
</dbReference>
<reference evidence="1 2" key="1">
    <citation type="journal article" date="2011" name="J. Bacteriol.">
        <title>Genome sequence of Chthoniobacter flavus Ellin428, an aerobic heterotrophic soil bacterium.</title>
        <authorList>
            <person name="Kant R."/>
            <person name="van Passel M.W."/>
            <person name="Palva A."/>
            <person name="Lucas S."/>
            <person name="Lapidus A."/>
            <person name="Glavina Del Rio T."/>
            <person name="Dalin E."/>
            <person name="Tice H."/>
            <person name="Bruce D."/>
            <person name="Goodwin L."/>
            <person name="Pitluck S."/>
            <person name="Larimer F.W."/>
            <person name="Land M.L."/>
            <person name="Hauser L."/>
            <person name="Sangwan P."/>
            <person name="de Vos W.M."/>
            <person name="Janssen P.H."/>
            <person name="Smidt H."/>
        </authorList>
    </citation>
    <scope>NUCLEOTIDE SEQUENCE [LARGE SCALE GENOMIC DNA]</scope>
    <source>
        <strain evidence="1 2">Ellin428</strain>
    </source>
</reference>
<sequence length="49" mass="5540">MRFALAFHPIVKYDLAEAEHWYASLDRGLGLRNKRPLSSRVILSGVEGV</sequence>